<evidence type="ECO:0000313" key="3">
    <source>
        <dbReference type="Proteomes" id="UP000269289"/>
    </source>
</evidence>
<evidence type="ECO:0000313" key="2">
    <source>
        <dbReference type="EMBL" id="RMI13344.1"/>
    </source>
</evidence>
<dbReference type="AlphaFoldDB" id="A0A3M2JJQ4"/>
<dbReference type="CDD" id="cd00090">
    <property type="entry name" value="HTH_ARSR"/>
    <property type="match status" value="1"/>
</dbReference>
<protein>
    <submittedName>
        <fullName evidence="2">ArsR family transcriptional regulator</fullName>
    </submittedName>
</protein>
<dbReference type="InterPro" id="IPR011991">
    <property type="entry name" value="ArsR-like_HTH"/>
</dbReference>
<dbReference type="Gene3D" id="1.10.10.10">
    <property type="entry name" value="Winged helix-like DNA-binding domain superfamily/Winged helix DNA-binding domain"/>
    <property type="match status" value="1"/>
</dbReference>
<dbReference type="InterPro" id="IPR036388">
    <property type="entry name" value="WH-like_DNA-bd_sf"/>
</dbReference>
<feature type="domain" description="HTH arsR-type" evidence="1">
    <location>
        <begin position="22"/>
        <end position="95"/>
    </location>
</feature>
<organism evidence="2 3">
    <name type="scientific">Cellulomonas triticagri</name>
    <dbReference type="NCBI Taxonomy" id="2483352"/>
    <lineage>
        <taxon>Bacteria</taxon>
        <taxon>Bacillati</taxon>
        <taxon>Actinomycetota</taxon>
        <taxon>Actinomycetes</taxon>
        <taxon>Micrococcales</taxon>
        <taxon>Cellulomonadaceae</taxon>
        <taxon>Cellulomonas</taxon>
    </lineage>
</organism>
<sequence>MRHMRTEAPALVPIFRSTLQAQVLLRVLTDDRGLTATDLARALGEPQPTVSREVRRLLDAGLLRGEQVGRAVLLRPDEDNPATAPLRQLLVVTVGPSHVLEQALRGIPGVEQAYVHGSWAARFQGEVGPAPGDVDLLVVGSPQRGAVDAALLDVEPALHREVNTTYLSGERWHDGDDPFVRHVRSRPLVALDLSGDPADPAPSS</sequence>
<accession>A0A3M2JJQ4</accession>
<proteinExistence type="predicted"/>
<dbReference type="InterPro" id="IPR001845">
    <property type="entry name" value="HTH_ArsR_DNA-bd_dom"/>
</dbReference>
<dbReference type="Proteomes" id="UP000269289">
    <property type="component" value="Unassembled WGS sequence"/>
</dbReference>
<keyword evidence="3" id="KW-1185">Reference proteome</keyword>
<name>A0A3M2JJQ4_9CELL</name>
<evidence type="ECO:0000259" key="1">
    <source>
        <dbReference type="SMART" id="SM00418"/>
    </source>
</evidence>
<reference evidence="2 3" key="1">
    <citation type="submission" date="2018-10" db="EMBL/GenBank/DDBJ databases">
        <title>Isolation, diversity and antifungal activity of actinobacteria from wheat.</title>
        <authorList>
            <person name="Han C."/>
        </authorList>
    </citation>
    <scope>NUCLEOTIDE SEQUENCE [LARGE SCALE GENOMIC DNA]</scope>
    <source>
        <strain evidence="2 3">NEAU-YY56</strain>
    </source>
</reference>
<dbReference type="GO" id="GO:0003700">
    <property type="term" value="F:DNA-binding transcription factor activity"/>
    <property type="evidence" value="ECO:0007669"/>
    <property type="project" value="InterPro"/>
</dbReference>
<dbReference type="InterPro" id="IPR036390">
    <property type="entry name" value="WH_DNA-bd_sf"/>
</dbReference>
<gene>
    <name evidence="2" type="ORF">EBM89_04910</name>
</gene>
<dbReference type="EMBL" id="RFFI01000017">
    <property type="protein sequence ID" value="RMI13344.1"/>
    <property type="molecule type" value="Genomic_DNA"/>
</dbReference>
<dbReference type="SUPFAM" id="SSF46785">
    <property type="entry name" value="Winged helix' DNA-binding domain"/>
    <property type="match status" value="1"/>
</dbReference>
<comment type="caution">
    <text evidence="2">The sequence shown here is derived from an EMBL/GenBank/DDBJ whole genome shotgun (WGS) entry which is preliminary data.</text>
</comment>
<dbReference type="SMART" id="SM00418">
    <property type="entry name" value="HTH_ARSR"/>
    <property type="match status" value="1"/>
</dbReference>
<dbReference type="Pfam" id="PF12840">
    <property type="entry name" value="HTH_20"/>
    <property type="match status" value="1"/>
</dbReference>